<dbReference type="InterPro" id="IPR043502">
    <property type="entry name" value="DNA/RNA_pol_sf"/>
</dbReference>
<dbReference type="PROSITE" id="PS50994">
    <property type="entry name" value="INTEGRASE"/>
    <property type="match status" value="1"/>
</dbReference>
<dbReference type="Gene3D" id="3.10.10.10">
    <property type="entry name" value="HIV Type 1 Reverse Transcriptase, subunit A, domain 1"/>
    <property type="match status" value="1"/>
</dbReference>
<dbReference type="InterPro" id="IPR000477">
    <property type="entry name" value="RT_dom"/>
</dbReference>
<evidence type="ECO:0000256" key="9">
    <source>
        <dbReference type="ARBA" id="ARBA00022918"/>
    </source>
</evidence>
<keyword evidence="7" id="KW-0255">Endonuclease</keyword>
<dbReference type="SUPFAM" id="SSF56672">
    <property type="entry name" value="DNA/RNA polymerases"/>
    <property type="match status" value="1"/>
</dbReference>
<dbReference type="Pfam" id="PF00665">
    <property type="entry name" value="rve"/>
    <property type="match status" value="1"/>
</dbReference>
<keyword evidence="4" id="KW-0808">Transferase</keyword>
<keyword evidence="16" id="KW-1185">Reference proteome</keyword>
<sequence>MVSTISESFFFKNFKEKLQACNWLQLKAANGLEIPYLGYAEFDVEVFGKVIPKRGVLVVRETPASQVSLATPGILGMNVIAQCYEELFQQHGSSLFDLPGDAQAVGAWKHAFQACQMPQSRAIKTCFAKVRGKLPIHIPGGTVRWVAATCSQQLALQSPTVMFEPCRGMDAQQVDLLLTPAVVKVVRGTVYVPVFNVGTRGIRLYPRTLLGQVSPTQIVSLPPGVSEVGESVYGNVTAVINSQQEQMDKMEALIQDLDLSALPEADQAKVRSLLLKHKSVFSTHAGDLGCTSLIQHEIPLLDDAPVRQRHRRIPPSDYEAVKAHINQLLETSVIRESCSPYASPIVLVRKKDGSLRLCVDYRQLNSKTRRDSFPLPRIEESLDALCGARWFSTMDLASGYNQVLVAENDKPKTAFCTPFGLFEFNRMPFGLCNAPSTFQRLMERMFGAQHFETLLLYLDDIIVFSASVDQHVQRLDAVLTRLHQEGLKVKMEKCCFFQTKVKYLGHVISRDGVATDPDKIQAVSNWARPQNVSELRSFLGFASYYRRFVKGFSRVAAPLHQLVGGGRHSKGRKVPLGDTWTELCEQSFEELKLRLIEAPVLAYADFALPFILEIDASHSGLGAVLSQEQGGKVRPIAYASRALSRSERKMPNYSSMKLEFLALKWAMADKFREYLLGHKCVVWTDNNPLSHLRTAKLGATEQRWASQLEVFDYSIRYRSGRVNKNADALSRQHPPVGPSDLVDSVQGLGGAGTSLCQLQESVGVVKPLGVFQSVVSVLPVPASHDLCALQEQDGDFGTFVQFWRRGRRPDAIERRQLSRPVLELVRQWDRIVEQDATLYRRVYRPDGGEDTLQVLLPKQLREEVLTQLHQGHGHQGVERTTELVRARCYWPGMYHDIKEWCQRCERCTVAKPTLAGKAPMGHLLAARPNQVLAIDFTILERARDGREHVLVMTDVFSKFTQAVPTRDQRATTVADILVREWFYRFGIPARIHSDQGRNFESALVNQLCQLYGVHKTHTTPYHPQGNAQCERFNRTLHGLLCTLPPSKKADWPRHLPQILFAYNTTIHQTTGESPHLLMFGQEPNLPVDFLLGRVPASASEPVNDWLVEHQARLQTAFDGARERIEMAARLRKERHDRDVRGEAVAEGEVVHLRNTGIRGRNKIQDAWSPTRYLVVRAPGPGGGVYSIAPCDQQSKVKQVHRSLLKRAPPQSMAGAQPEANTAVLDHTLRGTDEGPEGWWMACPPGALAPPTRVLPTIDSTPLLVQQEVGPLAATPMASDDPPQCALVGPSDAVHSVAEIDLSVPRRTTRETAGRHTNVHHLPQSVLSSAPTH</sequence>
<dbReference type="Gene3D" id="1.10.340.70">
    <property type="match status" value="1"/>
</dbReference>
<evidence type="ECO:0000259" key="14">
    <source>
        <dbReference type="PROSITE" id="PS50994"/>
    </source>
</evidence>
<keyword evidence="8" id="KW-0378">Hydrolase</keyword>
<dbReference type="EMBL" id="JBHFQA010000022">
    <property type="protein sequence ID" value="KAL2079658.1"/>
    <property type="molecule type" value="Genomic_DNA"/>
</dbReference>
<evidence type="ECO:0000313" key="16">
    <source>
        <dbReference type="Proteomes" id="UP001591681"/>
    </source>
</evidence>
<evidence type="ECO:0000256" key="1">
    <source>
        <dbReference type="ARBA" id="ARBA00010879"/>
    </source>
</evidence>
<gene>
    <name evidence="15" type="ORF">ACEWY4_025402</name>
</gene>
<dbReference type="Pfam" id="PF17919">
    <property type="entry name" value="RT_RNaseH_2"/>
    <property type="match status" value="1"/>
</dbReference>
<dbReference type="Proteomes" id="UP001591681">
    <property type="component" value="Unassembled WGS sequence"/>
</dbReference>
<evidence type="ECO:0000256" key="10">
    <source>
        <dbReference type="ARBA" id="ARBA00023268"/>
    </source>
</evidence>
<evidence type="ECO:0000313" key="15">
    <source>
        <dbReference type="EMBL" id="KAL2079658.1"/>
    </source>
</evidence>
<dbReference type="InterPro" id="IPR041588">
    <property type="entry name" value="Integrase_H2C2"/>
</dbReference>
<evidence type="ECO:0000259" key="13">
    <source>
        <dbReference type="PROSITE" id="PS50878"/>
    </source>
</evidence>
<protein>
    <recommendedName>
        <fullName evidence="11">Gypsy retrotransposon integrase-like protein 1</fullName>
        <ecNumber evidence="2">3.1.26.4</ecNumber>
    </recommendedName>
</protein>
<dbReference type="InterPro" id="IPR041577">
    <property type="entry name" value="RT_RNaseH_2"/>
</dbReference>
<evidence type="ECO:0000256" key="2">
    <source>
        <dbReference type="ARBA" id="ARBA00012180"/>
    </source>
</evidence>
<dbReference type="PROSITE" id="PS50878">
    <property type="entry name" value="RT_POL"/>
    <property type="match status" value="1"/>
</dbReference>
<dbReference type="PANTHER" id="PTHR37984">
    <property type="entry name" value="PROTEIN CBG26694"/>
    <property type="match status" value="1"/>
</dbReference>
<dbReference type="GO" id="GO:0008233">
    <property type="term" value="F:peptidase activity"/>
    <property type="evidence" value="ECO:0007669"/>
    <property type="project" value="UniProtKB-KW"/>
</dbReference>
<dbReference type="FunFam" id="1.10.340.70:FF:000001">
    <property type="entry name" value="Retrovirus-related Pol polyprotein from transposon gypsy-like Protein"/>
    <property type="match status" value="1"/>
</dbReference>
<reference evidence="15 16" key="1">
    <citation type="submission" date="2024-09" db="EMBL/GenBank/DDBJ databases">
        <title>A chromosome-level genome assembly of Gray's grenadier anchovy, Coilia grayii.</title>
        <authorList>
            <person name="Fu Z."/>
        </authorList>
    </citation>
    <scope>NUCLEOTIDE SEQUENCE [LARGE SCALE GENOMIC DNA]</scope>
    <source>
        <strain evidence="15">G4</strain>
        <tissue evidence="15">Muscle</tissue>
    </source>
</reference>
<dbReference type="GO" id="GO:0003964">
    <property type="term" value="F:RNA-directed DNA polymerase activity"/>
    <property type="evidence" value="ECO:0007669"/>
    <property type="project" value="UniProtKB-KW"/>
</dbReference>
<dbReference type="FunFam" id="3.10.10.10:FF:000007">
    <property type="entry name" value="Retrovirus-related Pol polyprotein from transposon 17.6-like Protein"/>
    <property type="match status" value="1"/>
</dbReference>
<comment type="similarity">
    <text evidence="1">Belongs to the beta type-B retroviral polymerase family. HERV class-II K(HML-2) pol subfamily.</text>
</comment>
<dbReference type="Gene3D" id="3.10.20.370">
    <property type="match status" value="1"/>
</dbReference>
<dbReference type="GO" id="GO:0004523">
    <property type="term" value="F:RNA-DNA hybrid ribonuclease activity"/>
    <property type="evidence" value="ECO:0007669"/>
    <property type="project" value="UniProtKB-EC"/>
</dbReference>
<feature type="domain" description="Integrase catalytic" evidence="14">
    <location>
        <begin position="924"/>
        <end position="1082"/>
    </location>
</feature>
<comment type="caution">
    <text evidence="15">The sequence shown here is derived from an EMBL/GenBank/DDBJ whole genome shotgun (WGS) entry which is preliminary data.</text>
</comment>
<dbReference type="InterPro" id="IPR050951">
    <property type="entry name" value="Retrovirus_Pol_polyprotein"/>
</dbReference>
<dbReference type="EC" id="3.1.26.4" evidence="2"/>
<dbReference type="Gene3D" id="3.30.420.10">
    <property type="entry name" value="Ribonuclease H-like superfamily/Ribonuclease H"/>
    <property type="match status" value="1"/>
</dbReference>
<evidence type="ECO:0000256" key="5">
    <source>
        <dbReference type="ARBA" id="ARBA00022695"/>
    </source>
</evidence>
<evidence type="ECO:0000256" key="12">
    <source>
        <dbReference type="SAM" id="MobiDB-lite"/>
    </source>
</evidence>
<organism evidence="15 16">
    <name type="scientific">Coilia grayii</name>
    <name type="common">Gray's grenadier anchovy</name>
    <dbReference type="NCBI Taxonomy" id="363190"/>
    <lineage>
        <taxon>Eukaryota</taxon>
        <taxon>Metazoa</taxon>
        <taxon>Chordata</taxon>
        <taxon>Craniata</taxon>
        <taxon>Vertebrata</taxon>
        <taxon>Euteleostomi</taxon>
        <taxon>Actinopterygii</taxon>
        <taxon>Neopterygii</taxon>
        <taxon>Teleostei</taxon>
        <taxon>Clupei</taxon>
        <taxon>Clupeiformes</taxon>
        <taxon>Clupeoidei</taxon>
        <taxon>Engraulidae</taxon>
        <taxon>Coilinae</taxon>
        <taxon>Coilia</taxon>
    </lineage>
</organism>
<dbReference type="InterPro" id="IPR036397">
    <property type="entry name" value="RNaseH_sf"/>
</dbReference>
<dbReference type="CDD" id="cd01647">
    <property type="entry name" value="RT_LTR"/>
    <property type="match status" value="1"/>
</dbReference>
<keyword evidence="5" id="KW-0548">Nucleotidyltransferase</keyword>
<dbReference type="PANTHER" id="PTHR37984:SF5">
    <property type="entry name" value="PROTEIN NYNRIN-LIKE"/>
    <property type="match status" value="1"/>
</dbReference>
<keyword evidence="3" id="KW-0645">Protease</keyword>
<dbReference type="FunFam" id="3.30.70.270:FF:000020">
    <property type="entry name" value="Transposon Tf2-6 polyprotein-like Protein"/>
    <property type="match status" value="1"/>
</dbReference>
<evidence type="ECO:0000256" key="11">
    <source>
        <dbReference type="ARBA" id="ARBA00039658"/>
    </source>
</evidence>
<dbReference type="Gene3D" id="3.30.70.270">
    <property type="match status" value="2"/>
</dbReference>
<keyword evidence="10" id="KW-0511">Multifunctional enzyme</keyword>
<evidence type="ECO:0000256" key="8">
    <source>
        <dbReference type="ARBA" id="ARBA00022801"/>
    </source>
</evidence>
<evidence type="ECO:0000256" key="4">
    <source>
        <dbReference type="ARBA" id="ARBA00022679"/>
    </source>
</evidence>
<dbReference type="Pfam" id="PF00078">
    <property type="entry name" value="RVT_1"/>
    <property type="match status" value="1"/>
</dbReference>
<evidence type="ECO:0000256" key="3">
    <source>
        <dbReference type="ARBA" id="ARBA00022670"/>
    </source>
</evidence>
<dbReference type="FunFam" id="3.30.420.10:FF:000032">
    <property type="entry name" value="Retrovirus-related Pol polyprotein from transposon 297-like Protein"/>
    <property type="match status" value="1"/>
</dbReference>
<dbReference type="InterPro" id="IPR043128">
    <property type="entry name" value="Rev_trsase/Diguanyl_cyclase"/>
</dbReference>
<accession>A0ABD1IXI4</accession>
<name>A0ABD1IXI4_9TELE</name>
<dbReference type="GO" id="GO:0006508">
    <property type="term" value="P:proteolysis"/>
    <property type="evidence" value="ECO:0007669"/>
    <property type="project" value="UniProtKB-KW"/>
</dbReference>
<keyword evidence="6" id="KW-0540">Nuclease</keyword>
<proteinExistence type="inferred from homology"/>
<dbReference type="Pfam" id="PF17921">
    <property type="entry name" value="Integrase_H2C2"/>
    <property type="match status" value="1"/>
</dbReference>
<dbReference type="InterPro" id="IPR001584">
    <property type="entry name" value="Integrase_cat-core"/>
</dbReference>
<feature type="domain" description="Reverse transcriptase" evidence="13">
    <location>
        <begin position="329"/>
        <end position="508"/>
    </location>
</feature>
<evidence type="ECO:0000256" key="6">
    <source>
        <dbReference type="ARBA" id="ARBA00022722"/>
    </source>
</evidence>
<dbReference type="FunFam" id="3.10.20.370:FF:000001">
    <property type="entry name" value="Retrovirus-related Pol polyprotein from transposon 17.6-like protein"/>
    <property type="match status" value="1"/>
</dbReference>
<keyword evidence="9" id="KW-0695">RNA-directed DNA polymerase</keyword>
<dbReference type="CDD" id="cd09274">
    <property type="entry name" value="RNase_HI_RT_Ty3"/>
    <property type="match status" value="1"/>
</dbReference>
<dbReference type="SUPFAM" id="SSF53098">
    <property type="entry name" value="Ribonuclease H-like"/>
    <property type="match status" value="1"/>
</dbReference>
<evidence type="ECO:0000256" key="7">
    <source>
        <dbReference type="ARBA" id="ARBA00022759"/>
    </source>
</evidence>
<dbReference type="InterPro" id="IPR012337">
    <property type="entry name" value="RNaseH-like_sf"/>
</dbReference>
<feature type="region of interest" description="Disordered" evidence="12">
    <location>
        <begin position="1305"/>
        <end position="1332"/>
    </location>
</feature>